<protein>
    <submittedName>
        <fullName evidence="1">Uncharacterized protein</fullName>
    </submittedName>
</protein>
<accession>A0AAQ4DNX3</accession>
<comment type="caution">
    <text evidence="1">The sequence shown here is derived from an EMBL/GenBank/DDBJ whole genome shotgun (WGS) entry which is preliminary data.</text>
</comment>
<organism evidence="1 2">
    <name type="scientific">Amblyomma americanum</name>
    <name type="common">Lone star tick</name>
    <dbReference type="NCBI Taxonomy" id="6943"/>
    <lineage>
        <taxon>Eukaryota</taxon>
        <taxon>Metazoa</taxon>
        <taxon>Ecdysozoa</taxon>
        <taxon>Arthropoda</taxon>
        <taxon>Chelicerata</taxon>
        <taxon>Arachnida</taxon>
        <taxon>Acari</taxon>
        <taxon>Parasitiformes</taxon>
        <taxon>Ixodida</taxon>
        <taxon>Ixodoidea</taxon>
        <taxon>Ixodidae</taxon>
        <taxon>Amblyomminae</taxon>
        <taxon>Amblyomma</taxon>
    </lineage>
</organism>
<dbReference type="EMBL" id="JARKHS020028595">
    <property type="protein sequence ID" value="KAK8764163.1"/>
    <property type="molecule type" value="Genomic_DNA"/>
</dbReference>
<name>A0AAQ4DNX3_AMBAM</name>
<evidence type="ECO:0000313" key="2">
    <source>
        <dbReference type="Proteomes" id="UP001321473"/>
    </source>
</evidence>
<proteinExistence type="predicted"/>
<sequence length="137" mass="15389">MSMRRLKNTFATTPFGVVDVHEASVTPALLVAYGHYTYCDISVDTCAITPPTRLSAVPLPTPFRGDYPYDLIWKVKNETRDVTYAIIACDVDYDDQCGSLNKFGKHGRLKALCKIVDYYKSPTEDKFNEASCSKVVY</sequence>
<reference evidence="1 2" key="1">
    <citation type="journal article" date="2023" name="Arcadia Sci">
        <title>De novo assembly of a long-read Amblyomma americanum tick genome.</title>
        <authorList>
            <person name="Chou S."/>
            <person name="Poskanzer K.E."/>
            <person name="Rollins M."/>
            <person name="Thuy-Boun P.S."/>
        </authorList>
    </citation>
    <scope>NUCLEOTIDE SEQUENCE [LARGE SCALE GENOMIC DNA]</scope>
    <source>
        <strain evidence="1">F_SG_1</strain>
        <tissue evidence="1">Salivary glands</tissue>
    </source>
</reference>
<evidence type="ECO:0000313" key="1">
    <source>
        <dbReference type="EMBL" id="KAK8764163.1"/>
    </source>
</evidence>
<gene>
    <name evidence="1" type="ORF">V5799_033228</name>
</gene>
<dbReference type="Proteomes" id="UP001321473">
    <property type="component" value="Unassembled WGS sequence"/>
</dbReference>
<dbReference type="AlphaFoldDB" id="A0AAQ4DNX3"/>
<keyword evidence="2" id="KW-1185">Reference proteome</keyword>